<dbReference type="Proteomes" id="UP000016662">
    <property type="component" value="Unassembled WGS sequence"/>
</dbReference>
<evidence type="ECO:0000313" key="2">
    <source>
        <dbReference type="Proteomes" id="UP000016662"/>
    </source>
</evidence>
<name>U2KZ17_9FIRM</name>
<accession>U2KZ17</accession>
<comment type="caution">
    <text evidence="1">The sequence shown here is derived from an EMBL/GenBank/DDBJ whole genome shotgun (WGS) entry which is preliminary data.</text>
</comment>
<gene>
    <name evidence="1" type="ORF">RUMCAL_00243</name>
</gene>
<proteinExistence type="predicted"/>
<keyword evidence="2" id="KW-1185">Reference proteome</keyword>
<sequence>MNKDKLPDSIPHIGTSSQNKNFACHKIIVLCVKFYENCFGLKICGIDLAVQINYKGDQRRL</sequence>
<organism evidence="1 2">
    <name type="scientific">Ruminococcus callidus ATCC 27760</name>
    <dbReference type="NCBI Taxonomy" id="411473"/>
    <lineage>
        <taxon>Bacteria</taxon>
        <taxon>Bacillati</taxon>
        <taxon>Bacillota</taxon>
        <taxon>Clostridia</taxon>
        <taxon>Eubacteriales</taxon>
        <taxon>Oscillospiraceae</taxon>
        <taxon>Ruminococcus</taxon>
    </lineage>
</organism>
<evidence type="ECO:0000313" key="1">
    <source>
        <dbReference type="EMBL" id="ERJ97365.1"/>
    </source>
</evidence>
<reference evidence="1 2" key="1">
    <citation type="submission" date="2013-07" db="EMBL/GenBank/DDBJ databases">
        <authorList>
            <person name="Weinstock G."/>
            <person name="Sodergren E."/>
            <person name="Wylie T."/>
            <person name="Fulton L."/>
            <person name="Fulton R."/>
            <person name="Fronick C."/>
            <person name="O'Laughlin M."/>
            <person name="Godfrey J."/>
            <person name="Miner T."/>
            <person name="Herter B."/>
            <person name="Appelbaum E."/>
            <person name="Cordes M."/>
            <person name="Lek S."/>
            <person name="Wollam A."/>
            <person name="Pepin K.H."/>
            <person name="Palsikar V.B."/>
            <person name="Mitreva M."/>
            <person name="Wilson R.K."/>
        </authorList>
    </citation>
    <scope>NUCLEOTIDE SEQUENCE [LARGE SCALE GENOMIC DNA]</scope>
    <source>
        <strain evidence="1 2">ATCC 27760</strain>
    </source>
</reference>
<dbReference type="HOGENOM" id="CLU_2919954_0_0_9"/>
<dbReference type="EMBL" id="AWVF01000029">
    <property type="protein sequence ID" value="ERJ97365.1"/>
    <property type="molecule type" value="Genomic_DNA"/>
</dbReference>
<dbReference type="STRING" id="411473.RUMCAL_00243"/>
<dbReference type="AlphaFoldDB" id="U2KZ17"/>
<protein>
    <submittedName>
        <fullName evidence="1">Uncharacterized protein</fullName>
    </submittedName>
</protein>